<comment type="similarity">
    <text evidence="1 22">Belongs to the short-chain dehydrogenases/reductases (SDR) family.</text>
</comment>
<name>A0A8D8K7G3_CULPI</name>
<dbReference type="FunFam" id="3.40.50.720:FF:000149">
    <property type="entry name" value="15-hydroxyprostaglandin dehydrogenase [NAD(+)]"/>
    <property type="match status" value="1"/>
</dbReference>
<evidence type="ECO:0000256" key="13">
    <source>
        <dbReference type="ARBA" id="ARBA00048144"/>
    </source>
</evidence>
<dbReference type="PRINTS" id="PR00080">
    <property type="entry name" value="SDRFAMILY"/>
</dbReference>
<comment type="catalytic activity">
    <reaction evidence="13">
        <text>(11R)-hydroxy-(5Z,8Z,12E,14Z)-eicosatetraenoate + NAD(+) = 11-oxo-(5Z,8Z,12E,14Z)-eicosatetraenoate + NADH + H(+)</text>
        <dbReference type="Rhea" id="RHEA:48640"/>
        <dbReference type="ChEBI" id="CHEBI:15378"/>
        <dbReference type="ChEBI" id="CHEBI:57540"/>
        <dbReference type="ChEBI" id="CHEBI:57945"/>
        <dbReference type="ChEBI" id="CHEBI:78836"/>
        <dbReference type="ChEBI" id="CHEBI:90697"/>
    </reaction>
    <physiologicalReaction direction="left-to-right" evidence="13">
        <dbReference type="Rhea" id="RHEA:48641"/>
    </physiologicalReaction>
</comment>
<dbReference type="AlphaFoldDB" id="A0A8D8K7G3"/>
<comment type="catalytic activity">
    <reaction evidence="21">
        <text>resolvin E1 + NAD(+) = 18-oxo-resolvin E1 + NADH + H(+)</text>
        <dbReference type="Rhea" id="RHEA:49244"/>
        <dbReference type="ChEBI" id="CHEBI:15378"/>
        <dbReference type="ChEBI" id="CHEBI:57540"/>
        <dbReference type="ChEBI" id="CHEBI:57945"/>
        <dbReference type="ChEBI" id="CHEBI:91000"/>
        <dbReference type="ChEBI" id="CHEBI:91001"/>
    </reaction>
    <physiologicalReaction direction="left-to-right" evidence="21">
        <dbReference type="Rhea" id="RHEA:49245"/>
    </physiologicalReaction>
</comment>
<dbReference type="GO" id="GO:0047034">
    <property type="term" value="F:15-hydroxyicosatetraenoate dehydrogenase activity"/>
    <property type="evidence" value="ECO:0007669"/>
    <property type="project" value="UniProtKB-EC"/>
</dbReference>
<dbReference type="EMBL" id="HBUE01319127">
    <property type="protein sequence ID" value="CAG6587056.1"/>
    <property type="molecule type" value="Transcribed_RNA"/>
</dbReference>
<dbReference type="InterPro" id="IPR002347">
    <property type="entry name" value="SDR_fam"/>
</dbReference>
<dbReference type="EMBL" id="HBUE01319125">
    <property type="protein sequence ID" value="CAG6587054.1"/>
    <property type="molecule type" value="Transcribed_RNA"/>
</dbReference>
<dbReference type="GO" id="GO:0005737">
    <property type="term" value="C:cytoplasm"/>
    <property type="evidence" value="ECO:0007669"/>
    <property type="project" value="TreeGrafter"/>
</dbReference>
<protein>
    <recommendedName>
        <fullName evidence="5">15-hydroxyprostaglandin dehydrogenase [NAD(+)]</fullName>
        <ecNumber evidence="3">1.1.1.141</ecNumber>
        <ecNumber evidence="4">1.1.1.232</ecNumber>
    </recommendedName>
    <alternativeName>
        <fullName evidence="7">Eicosanoid/docosanoid dehydrogenase [NAD(+)]</fullName>
    </alternativeName>
    <alternativeName>
        <fullName evidence="6">Prostaglandin dehydrogenase 1</fullName>
    </alternativeName>
</protein>
<comment type="catalytic activity">
    <reaction evidence="11">
        <text>14-hydroxy-(4Z,7Z,10Z,12E,16Z,19Z)-docosahexaenoate + NAD(+) = 14-oxo-(4Z,7Z,10Z,12E,16Z,19Z)-docosahexaenoate + NADH + H(+)</text>
        <dbReference type="Rhea" id="RHEA:48952"/>
        <dbReference type="ChEBI" id="CHEBI:15378"/>
        <dbReference type="ChEBI" id="CHEBI:57540"/>
        <dbReference type="ChEBI" id="CHEBI:57945"/>
        <dbReference type="ChEBI" id="CHEBI:90866"/>
        <dbReference type="ChEBI" id="CHEBI:90867"/>
    </reaction>
    <physiologicalReaction direction="left-to-right" evidence="11">
        <dbReference type="Rhea" id="RHEA:48953"/>
    </physiologicalReaction>
</comment>
<sequence>MDLKSKVALVTGAATGLGRAFCEELLKHGAKVSICDLDSDAGELTAKELEHEFGANRVLFCHCDVTDYIQFEEAFQYTKTIFNDIDIVINNAEIMNDKFWELEVDVNLNGAIRGTLLAQQFLSKDKGGKGGVVVNIGSAVSVKPQLSTPIYTATKHAILGLTKSCGDPYHFNTTNIRTIAYCPGPIENSFTHNKRFSSPAHEKAWKLDMSGFQPQKLEHVARELIPLLRSAPTGSIWLVSNGKSPKEIPYGVV</sequence>
<evidence type="ECO:0000256" key="11">
    <source>
        <dbReference type="ARBA" id="ARBA00048008"/>
    </source>
</evidence>
<dbReference type="EMBL" id="HBUE01319128">
    <property type="protein sequence ID" value="CAG6587057.1"/>
    <property type="molecule type" value="Transcribed_RNA"/>
</dbReference>
<evidence type="ECO:0000256" key="21">
    <source>
        <dbReference type="ARBA" id="ARBA00049188"/>
    </source>
</evidence>
<evidence type="ECO:0000256" key="8">
    <source>
        <dbReference type="ARBA" id="ARBA00045705"/>
    </source>
</evidence>
<evidence type="ECO:0000256" key="15">
    <source>
        <dbReference type="ARBA" id="ARBA00048393"/>
    </source>
</evidence>
<evidence type="ECO:0000256" key="20">
    <source>
        <dbReference type="ARBA" id="ARBA00049151"/>
    </source>
</evidence>
<evidence type="ECO:0000256" key="4">
    <source>
        <dbReference type="ARBA" id="ARBA00039060"/>
    </source>
</evidence>
<dbReference type="EMBL" id="HBUE01212637">
    <property type="protein sequence ID" value="CAG6535087.1"/>
    <property type="molecule type" value="Transcribed_RNA"/>
</dbReference>
<comment type="catalytic activity">
    <reaction evidence="14">
        <text>resolvin D1 + NAD(+) = 17-oxoresolvin D1 + NADH + H(+)</text>
        <dbReference type="Rhea" id="RHEA:50128"/>
        <dbReference type="ChEBI" id="CHEBI:15378"/>
        <dbReference type="ChEBI" id="CHEBI:57540"/>
        <dbReference type="ChEBI" id="CHEBI:57945"/>
        <dbReference type="ChEBI" id="CHEBI:132079"/>
        <dbReference type="ChEBI" id="CHEBI:132081"/>
    </reaction>
    <physiologicalReaction direction="left-to-right" evidence="14">
        <dbReference type="Rhea" id="RHEA:50129"/>
    </physiologicalReaction>
</comment>
<dbReference type="GO" id="GO:0016404">
    <property type="term" value="F:15-hydroxyprostaglandin dehydrogenase (NAD+) activity"/>
    <property type="evidence" value="ECO:0007669"/>
    <property type="project" value="UniProtKB-EC"/>
</dbReference>
<dbReference type="InterPro" id="IPR036291">
    <property type="entry name" value="NAD(P)-bd_dom_sf"/>
</dbReference>
<dbReference type="EMBL" id="HBUE01319129">
    <property type="protein sequence ID" value="CAG6587058.1"/>
    <property type="molecule type" value="Transcribed_RNA"/>
</dbReference>
<evidence type="ECO:0000256" key="6">
    <source>
        <dbReference type="ARBA" id="ARBA00041812"/>
    </source>
</evidence>
<evidence type="ECO:0000256" key="18">
    <source>
        <dbReference type="ARBA" id="ARBA00048739"/>
    </source>
</evidence>
<comment type="function">
    <text evidence="8">Catalyzes the NAD-dependent dehydrogenation (oxidation) of a broad array of hydroxylated polyunsaturated fatty acids (mainly eicosanoids and docosanoids, including prostaglandins, lipoxins and resolvins), yielding their corresponding keto (oxo) metabolites. Decreases the levels of the pro-proliferative prostaglandins such as prostaglandin E2 (whose activity is increased in cancer because of an increase in the expression of cyclooxygenase 2) and generates oxo-fatty acid products that can profoundly influence cell function by abrogating pro-inflammatory cytokine expression. Converts resolvins E1, D1 and D2 to their oxo products, which represents a mode of resolvin inactivation. Resolvin E1 plays important roles during the resolution phase of acute inflammation, while resolvins D1 and D2 have a unique role in obesity-induced adipose inflammation.</text>
</comment>
<dbReference type="EMBL" id="HBUE01212638">
    <property type="protein sequence ID" value="CAG6535088.1"/>
    <property type="molecule type" value="Transcribed_RNA"/>
</dbReference>
<comment type="catalytic activity">
    <reaction evidence="19">
        <text>resolvin D2 + NAD(+) = 16-oxoresolvin D2 + NADH + H(+)</text>
        <dbReference type="Rhea" id="RHEA:53588"/>
        <dbReference type="ChEBI" id="CHEBI:15378"/>
        <dbReference type="ChEBI" id="CHEBI:57540"/>
        <dbReference type="ChEBI" id="CHEBI:57945"/>
        <dbReference type="ChEBI" id="CHEBI:133367"/>
        <dbReference type="ChEBI" id="CHEBI:137498"/>
    </reaction>
    <physiologicalReaction direction="left-to-right" evidence="19">
        <dbReference type="Rhea" id="RHEA:53589"/>
    </physiologicalReaction>
</comment>
<dbReference type="PANTHER" id="PTHR44229:SF4">
    <property type="entry name" value="15-HYDROXYPROSTAGLANDIN DEHYDROGENASE [NAD(+)]"/>
    <property type="match status" value="1"/>
</dbReference>
<evidence type="ECO:0000256" key="7">
    <source>
        <dbReference type="ARBA" id="ARBA00042026"/>
    </source>
</evidence>
<evidence type="ECO:0000313" key="23">
    <source>
        <dbReference type="EMBL" id="CAG6587054.1"/>
    </source>
</evidence>
<comment type="catalytic activity">
    <reaction evidence="15">
        <text>resolvin D2 + NAD(+) = 7-oxoresolvin D2 + NADH + H(+)</text>
        <dbReference type="Rhea" id="RHEA:53584"/>
        <dbReference type="ChEBI" id="CHEBI:15378"/>
        <dbReference type="ChEBI" id="CHEBI:57540"/>
        <dbReference type="ChEBI" id="CHEBI:57945"/>
        <dbReference type="ChEBI" id="CHEBI:133367"/>
        <dbReference type="ChEBI" id="CHEBI:137497"/>
    </reaction>
    <physiologicalReaction direction="left-to-right" evidence="15">
        <dbReference type="Rhea" id="RHEA:53585"/>
    </physiologicalReaction>
</comment>
<evidence type="ECO:0000256" key="12">
    <source>
        <dbReference type="ARBA" id="ARBA00048140"/>
    </source>
</evidence>
<evidence type="ECO:0000256" key="5">
    <source>
        <dbReference type="ARBA" id="ARBA00040276"/>
    </source>
</evidence>
<dbReference type="EMBL" id="HBUE01065431">
    <property type="protein sequence ID" value="CAG6470505.1"/>
    <property type="molecule type" value="Transcribed_RNA"/>
</dbReference>
<comment type="catalytic activity">
    <reaction evidence="12">
        <text>15-oxo-(5S,6R)-dihydroxy-(7E,9E,11Z)-eicosatrienoate + NADH + H(+) = (5S,6R,15S)-trihydroxy-(7E,9E,11Z)-eicosatrienoate + NAD(+)</text>
        <dbReference type="Rhea" id="RHEA:41596"/>
        <dbReference type="ChEBI" id="CHEBI:15378"/>
        <dbReference type="ChEBI" id="CHEBI:57540"/>
        <dbReference type="ChEBI" id="CHEBI:57945"/>
        <dbReference type="ChEBI" id="CHEBI:78325"/>
        <dbReference type="ChEBI" id="CHEBI:78329"/>
    </reaction>
    <physiologicalReaction direction="left-to-right" evidence="12">
        <dbReference type="Rhea" id="RHEA:41597"/>
    </physiologicalReaction>
</comment>
<dbReference type="Pfam" id="PF00106">
    <property type="entry name" value="adh_short"/>
    <property type="match status" value="1"/>
</dbReference>
<evidence type="ECO:0000256" key="14">
    <source>
        <dbReference type="ARBA" id="ARBA00048170"/>
    </source>
</evidence>
<accession>A0A8D8K7G3</accession>
<proteinExistence type="inferred from homology"/>
<dbReference type="EMBL" id="HBUE01212639">
    <property type="protein sequence ID" value="CAG6535089.1"/>
    <property type="molecule type" value="Transcribed_RNA"/>
</dbReference>
<dbReference type="Gene3D" id="3.40.50.720">
    <property type="entry name" value="NAD(P)-binding Rossmann-like Domain"/>
    <property type="match status" value="1"/>
</dbReference>
<evidence type="ECO:0000256" key="9">
    <source>
        <dbReference type="ARBA" id="ARBA00047325"/>
    </source>
</evidence>
<dbReference type="SUPFAM" id="SSF51735">
    <property type="entry name" value="NAD(P)-binding Rossmann-fold domains"/>
    <property type="match status" value="1"/>
</dbReference>
<evidence type="ECO:0000256" key="16">
    <source>
        <dbReference type="ARBA" id="ARBA00048535"/>
    </source>
</evidence>
<comment type="catalytic activity">
    <reaction evidence="18">
        <text>prostaglandin E2 + NAD(+) = 15-oxoprostaglandin E2 + NADH + H(+)</text>
        <dbReference type="Rhea" id="RHEA:11876"/>
        <dbReference type="ChEBI" id="CHEBI:15378"/>
        <dbReference type="ChEBI" id="CHEBI:57400"/>
        <dbReference type="ChEBI" id="CHEBI:57540"/>
        <dbReference type="ChEBI" id="CHEBI:57945"/>
        <dbReference type="ChEBI" id="CHEBI:606564"/>
        <dbReference type="EC" id="1.1.1.141"/>
    </reaction>
    <physiologicalReaction direction="left-to-right" evidence="18">
        <dbReference type="Rhea" id="RHEA:11877"/>
    </physiologicalReaction>
</comment>
<comment type="catalytic activity">
    <reaction evidence="16">
        <text>lipoxin A4 + NAD(+) = 15-oxo-(5S,6R)-dihydroxy-(7E,9E,11Z,13E)-eicosatetraenoate + NADH + H(+)</text>
        <dbReference type="Rhea" id="RHEA:41572"/>
        <dbReference type="ChEBI" id="CHEBI:15378"/>
        <dbReference type="ChEBI" id="CHEBI:57540"/>
        <dbReference type="ChEBI" id="CHEBI:57945"/>
        <dbReference type="ChEBI" id="CHEBI:67026"/>
        <dbReference type="ChEBI" id="CHEBI:78311"/>
    </reaction>
    <physiologicalReaction direction="left-to-right" evidence="16">
        <dbReference type="Rhea" id="RHEA:41573"/>
    </physiologicalReaction>
</comment>
<keyword evidence="2" id="KW-0560">Oxidoreductase</keyword>
<dbReference type="EMBL" id="HBUE01319126">
    <property type="protein sequence ID" value="CAG6587055.1"/>
    <property type="molecule type" value="Transcribed_RNA"/>
</dbReference>
<dbReference type="EC" id="1.1.1.232" evidence="4"/>
<comment type="catalytic activity">
    <reaction evidence="9">
        <text>prostaglandin E1 + NAD(+) = 15-oxoprostaglandin E1 + NADH + H(+)</text>
        <dbReference type="Rhea" id="RHEA:16477"/>
        <dbReference type="ChEBI" id="CHEBI:15378"/>
        <dbReference type="ChEBI" id="CHEBI:57397"/>
        <dbReference type="ChEBI" id="CHEBI:57401"/>
        <dbReference type="ChEBI" id="CHEBI:57540"/>
        <dbReference type="ChEBI" id="CHEBI:57945"/>
    </reaction>
    <physiologicalReaction direction="left-to-right" evidence="9">
        <dbReference type="Rhea" id="RHEA:16478"/>
    </physiologicalReaction>
</comment>
<comment type="catalytic activity">
    <reaction evidence="10">
        <text>resolvin D1 + NAD(+) = 8-oxoresolvin D1 + NADH + H(+)</text>
        <dbReference type="Rhea" id="RHEA:50124"/>
        <dbReference type="ChEBI" id="CHEBI:15378"/>
        <dbReference type="ChEBI" id="CHEBI:57540"/>
        <dbReference type="ChEBI" id="CHEBI:57945"/>
        <dbReference type="ChEBI" id="CHEBI:132079"/>
        <dbReference type="ChEBI" id="CHEBI:132080"/>
    </reaction>
    <physiologicalReaction direction="left-to-right" evidence="10">
        <dbReference type="Rhea" id="RHEA:50125"/>
    </physiologicalReaction>
</comment>
<evidence type="ECO:0000256" key="1">
    <source>
        <dbReference type="ARBA" id="ARBA00006484"/>
    </source>
</evidence>
<dbReference type="PANTHER" id="PTHR44229">
    <property type="entry name" value="15-HYDROXYPROSTAGLANDIN DEHYDROGENASE [NAD(+)]"/>
    <property type="match status" value="1"/>
</dbReference>
<reference evidence="23" key="1">
    <citation type="submission" date="2021-05" db="EMBL/GenBank/DDBJ databases">
        <authorList>
            <person name="Alioto T."/>
            <person name="Alioto T."/>
            <person name="Gomez Garrido J."/>
        </authorList>
    </citation>
    <scope>NUCLEOTIDE SEQUENCE</scope>
</reference>
<organism evidence="23">
    <name type="scientific">Culex pipiens</name>
    <name type="common">House mosquito</name>
    <dbReference type="NCBI Taxonomy" id="7175"/>
    <lineage>
        <taxon>Eukaryota</taxon>
        <taxon>Metazoa</taxon>
        <taxon>Ecdysozoa</taxon>
        <taxon>Arthropoda</taxon>
        <taxon>Hexapoda</taxon>
        <taxon>Insecta</taxon>
        <taxon>Pterygota</taxon>
        <taxon>Neoptera</taxon>
        <taxon>Endopterygota</taxon>
        <taxon>Diptera</taxon>
        <taxon>Nematocera</taxon>
        <taxon>Culicoidea</taxon>
        <taxon>Culicidae</taxon>
        <taxon>Culicinae</taxon>
        <taxon>Culicini</taxon>
        <taxon>Culex</taxon>
        <taxon>Culex</taxon>
    </lineage>
</organism>
<comment type="catalytic activity">
    <reaction evidence="17">
        <text>prostaglandin A1 + NAD(+) = 15-oxo-prostaglandin A1 + NADH + H(+)</text>
        <dbReference type="Rhea" id="RHEA:41263"/>
        <dbReference type="ChEBI" id="CHEBI:15378"/>
        <dbReference type="ChEBI" id="CHEBI:57398"/>
        <dbReference type="ChEBI" id="CHEBI:57540"/>
        <dbReference type="ChEBI" id="CHEBI:57945"/>
        <dbReference type="ChEBI" id="CHEBI:85072"/>
    </reaction>
    <physiologicalReaction direction="left-to-right" evidence="17">
        <dbReference type="Rhea" id="RHEA:41264"/>
    </physiologicalReaction>
</comment>
<evidence type="ECO:0000256" key="10">
    <source>
        <dbReference type="ARBA" id="ARBA00047672"/>
    </source>
</evidence>
<comment type="catalytic activity">
    <reaction evidence="20">
        <text>(15S)-hydroxy-(5Z,8Z,11Z,13E)-eicosatetraenoate + NAD(+) = 15-oxo-(5Z,8Z,11Z,13E)-eicosatetraenoate + NADH + H(+)</text>
        <dbReference type="Rhea" id="RHEA:23260"/>
        <dbReference type="ChEBI" id="CHEBI:15378"/>
        <dbReference type="ChEBI" id="CHEBI:57409"/>
        <dbReference type="ChEBI" id="CHEBI:57410"/>
        <dbReference type="ChEBI" id="CHEBI:57540"/>
        <dbReference type="ChEBI" id="CHEBI:57945"/>
        <dbReference type="EC" id="1.1.1.232"/>
    </reaction>
    <physiologicalReaction direction="left-to-right" evidence="20">
        <dbReference type="Rhea" id="RHEA:23261"/>
    </physiologicalReaction>
</comment>
<dbReference type="EMBL" id="HBUE01212640">
    <property type="protein sequence ID" value="CAG6535090.1"/>
    <property type="molecule type" value="Transcribed_RNA"/>
</dbReference>
<evidence type="ECO:0000256" key="22">
    <source>
        <dbReference type="RuleBase" id="RU000363"/>
    </source>
</evidence>
<evidence type="ECO:0000256" key="3">
    <source>
        <dbReference type="ARBA" id="ARBA00038968"/>
    </source>
</evidence>
<evidence type="ECO:0000256" key="19">
    <source>
        <dbReference type="ARBA" id="ARBA00048921"/>
    </source>
</evidence>
<evidence type="ECO:0000256" key="17">
    <source>
        <dbReference type="ARBA" id="ARBA00048611"/>
    </source>
</evidence>
<dbReference type="PRINTS" id="PR00081">
    <property type="entry name" value="GDHRDH"/>
</dbReference>
<evidence type="ECO:0000256" key="2">
    <source>
        <dbReference type="ARBA" id="ARBA00023002"/>
    </source>
</evidence>
<dbReference type="EMBL" id="HBUE01212641">
    <property type="protein sequence ID" value="CAG6535091.1"/>
    <property type="molecule type" value="Transcribed_RNA"/>
</dbReference>
<dbReference type="EC" id="1.1.1.141" evidence="3"/>